<dbReference type="InterPro" id="IPR001322">
    <property type="entry name" value="Lamin_tail_dom"/>
</dbReference>
<feature type="compositionally biased region" description="Polar residues" evidence="1">
    <location>
        <begin position="947"/>
        <end position="956"/>
    </location>
</feature>
<name>A0ABY4N1A2_9MICO</name>
<keyword evidence="3" id="KW-0732">Signal</keyword>
<keyword evidence="2" id="KW-0472">Membrane</keyword>
<feature type="chain" id="PRO_5046879522" evidence="3">
    <location>
        <begin position="30"/>
        <end position="996"/>
    </location>
</feature>
<evidence type="ECO:0000313" key="5">
    <source>
        <dbReference type="EMBL" id="UQN15013.1"/>
    </source>
</evidence>
<accession>A0ABY4N1A2</accession>
<organism evidence="5">
    <name type="scientific">Gulosibacter sediminis</name>
    <dbReference type="NCBI Taxonomy" id="1729695"/>
    <lineage>
        <taxon>Bacteria</taxon>
        <taxon>Bacillati</taxon>
        <taxon>Actinomycetota</taxon>
        <taxon>Actinomycetes</taxon>
        <taxon>Micrococcales</taxon>
        <taxon>Microbacteriaceae</taxon>
        <taxon>Gulosibacter</taxon>
    </lineage>
</organism>
<feature type="domain" description="LTD" evidence="4">
    <location>
        <begin position="425"/>
        <end position="541"/>
    </location>
</feature>
<reference evidence="5" key="1">
    <citation type="submission" date="2022-05" db="EMBL/GenBank/DDBJ databases">
        <title>Complete genome sequence of toluene-degrading Gulosibacter sediminis strain ACHW.36C.</title>
        <authorList>
            <person name="Wai A.C."/>
            <person name="Lai G.K."/>
            <person name="Griffin S.D."/>
            <person name="Leung F.C."/>
        </authorList>
    </citation>
    <scope>NUCLEOTIDE SEQUENCE [LARGE SCALE GENOMIC DNA]</scope>
    <source>
        <strain evidence="5">ACHW.36C</strain>
    </source>
</reference>
<feature type="region of interest" description="Disordered" evidence="1">
    <location>
        <begin position="873"/>
        <end position="959"/>
    </location>
</feature>
<feature type="compositionally biased region" description="Low complexity" evidence="1">
    <location>
        <begin position="929"/>
        <end position="945"/>
    </location>
</feature>
<feature type="compositionally biased region" description="Polar residues" evidence="1">
    <location>
        <begin position="897"/>
        <end position="915"/>
    </location>
</feature>
<feature type="signal peptide" evidence="3">
    <location>
        <begin position="1"/>
        <end position="29"/>
    </location>
</feature>
<dbReference type="InterPro" id="IPR036415">
    <property type="entry name" value="Lamin_tail_dom_sf"/>
</dbReference>
<dbReference type="SUPFAM" id="SSF50956">
    <property type="entry name" value="Thermostable phytase (3-phytase)"/>
    <property type="match status" value="1"/>
</dbReference>
<proteinExistence type="predicted"/>
<dbReference type="Gene3D" id="2.60.40.1260">
    <property type="entry name" value="Lamin Tail domain"/>
    <property type="match status" value="2"/>
</dbReference>
<feature type="transmembrane region" description="Helical" evidence="2">
    <location>
        <begin position="969"/>
        <end position="987"/>
    </location>
</feature>
<protein>
    <submittedName>
        <fullName evidence="5">Lamin tail domain-containing protein</fullName>
    </submittedName>
</protein>
<dbReference type="EMBL" id="CP097160">
    <property type="protein sequence ID" value="UQN15013.1"/>
    <property type="molecule type" value="Genomic_DNA"/>
</dbReference>
<evidence type="ECO:0000259" key="4">
    <source>
        <dbReference type="PROSITE" id="PS51841"/>
    </source>
</evidence>
<dbReference type="SUPFAM" id="SSF74853">
    <property type="entry name" value="Lamin A/C globular tail domain"/>
    <property type="match status" value="3"/>
</dbReference>
<keyword evidence="2" id="KW-1133">Transmembrane helix</keyword>
<evidence type="ECO:0000256" key="3">
    <source>
        <dbReference type="SAM" id="SignalP"/>
    </source>
</evidence>
<gene>
    <name evidence="5" type="ORF">M3M28_00655</name>
</gene>
<dbReference type="Pfam" id="PF00932">
    <property type="entry name" value="LTD"/>
    <property type="match status" value="3"/>
</dbReference>
<sequence length="996" mass="103490">MRTRRPLSLLAAATIGCAGLMAAPSIAMAAPVENNIVINEVVYDDVSGSEDAIELYNAGSAAVDLAGWSVHDDKDRPGEGELSGSIAPGEFLVLNADVEFTFGLGKGDSVVLKDASGAEVDRLDYENTAPLADWSRCEDGTGAWAPGTEVTLGAANNCEPVEVEPTPAELILNEIDSSPADWVEFTNPGDEALDISGFEIRDNSDDHRWRFPAGTSIAPGEYLVVDAASEGEYFDDATDTYVPGTFETAIGIGSGDSIRVYDAAGTLIQNYSWTEHPAIDGDETAATWSRYPDATGNFTLSYATPGAANEGVAPSVAINEIESNGDLTDWAEIMNTGATAIDISGWTLMDNDPIGHAADVTPLADGTTLQPGEFFVFDGGEHFTFGLGAGDTATIRDAAGVTVAEHSYAEHADGVLARCPDGTGDFVDVAVATKGEANSCGNPVVLNEVESSDAAGGDDWIELYNPLDEPLDVSGLGVMDSNDRDSTIAAGTVIEANGYLVLTESDFGFGLGGSDEVRIVDGDTVVEQTAWTEHADATWGRCPDTTGDYGVTSEPTPGERNKCAGIPDVMAWPGSQDVTVQDTEPTFLEDSSGLEFADGVLWAVDNGTGTIWKLDAQADGSVSLADGWADGKRVRYAKDADNPDAAGPDTEGITVDGDGLVYVASERDNSDKGVNYNSVLVVDPNEAGPDLIAQHEWDLTSLLPAVNANVGIEAVEWVSNDALGDQLVGEQGVYDPANYPNAVADGVFFVALEDNGHVYAFVFNADGSAELVADLDPQIGGGMGLDYDEALGVLWVEADDGYNGRLAQLTLNGTTTPDAVHIDRPTSMENLNNEGFAVASIDFCVDGQRPAWWFADGVQPEALRSAMLDCEVQDGGTETPAPTPTPTPTDPEATEQPVETNGPGQSVDPSESETPVATETQGGSGAGSTSGATSGAGSTSTPAAGDNNESGTNNEAGGNGLATTGAEGIVPLLALSGVLLAASLVLMRIRRGNHAE</sequence>
<dbReference type="PROSITE" id="PS51841">
    <property type="entry name" value="LTD"/>
    <property type="match status" value="4"/>
</dbReference>
<feature type="domain" description="LTD" evidence="4">
    <location>
        <begin position="24"/>
        <end position="127"/>
    </location>
</feature>
<evidence type="ECO:0000256" key="2">
    <source>
        <dbReference type="SAM" id="Phobius"/>
    </source>
</evidence>
<feature type="domain" description="LTD" evidence="4">
    <location>
        <begin position="294"/>
        <end position="410"/>
    </location>
</feature>
<keyword evidence="2" id="KW-0812">Transmembrane</keyword>
<dbReference type="PROSITE" id="PS51257">
    <property type="entry name" value="PROKAR_LIPOPROTEIN"/>
    <property type="match status" value="1"/>
</dbReference>
<feature type="domain" description="LTD" evidence="4">
    <location>
        <begin position="159"/>
        <end position="275"/>
    </location>
</feature>
<evidence type="ECO:0000256" key="1">
    <source>
        <dbReference type="SAM" id="MobiDB-lite"/>
    </source>
</evidence>